<proteinExistence type="predicted"/>
<comment type="caution">
    <text evidence="1">The sequence shown here is derived from an EMBL/GenBank/DDBJ whole genome shotgun (WGS) entry which is preliminary data.</text>
</comment>
<gene>
    <name evidence="1" type="ORF">J5X75_17310</name>
</gene>
<accession>A0ABS3UKI1</accession>
<organism evidence="1 2">
    <name type="scientific">Actinoplanes flavus</name>
    <dbReference type="NCBI Taxonomy" id="2820290"/>
    <lineage>
        <taxon>Bacteria</taxon>
        <taxon>Bacillati</taxon>
        <taxon>Actinomycetota</taxon>
        <taxon>Actinomycetes</taxon>
        <taxon>Micromonosporales</taxon>
        <taxon>Micromonosporaceae</taxon>
        <taxon>Actinoplanes</taxon>
    </lineage>
</organism>
<keyword evidence="2" id="KW-1185">Reference proteome</keyword>
<evidence type="ECO:0000313" key="2">
    <source>
        <dbReference type="Proteomes" id="UP000679690"/>
    </source>
</evidence>
<dbReference type="EMBL" id="JAGFNS010000010">
    <property type="protein sequence ID" value="MBO3739283.1"/>
    <property type="molecule type" value="Genomic_DNA"/>
</dbReference>
<dbReference type="RefSeq" id="WP_208468432.1">
    <property type="nucleotide sequence ID" value="NZ_JAGFNS010000010.1"/>
</dbReference>
<protein>
    <submittedName>
        <fullName evidence="1">Uncharacterized protein</fullName>
    </submittedName>
</protein>
<sequence length="192" mass="21306">MSDAYTVFWPQDRWRRALGMHRPLEVMFGGPHVSEPSFRRAKVAAGDLLYPIGVHSRVLFVFGRMRVREIVDADRDRLEEFYERFRPWRFLAATCTNEVVLGEEGTMVHSGRAIPGEMLKTLTYLPRRGPRPIKHVSADGLLTSAISVQGTYRLAAASAVDLDAVLDRSSPLISTVPPPRPGSAGSGIGTLF</sequence>
<dbReference type="Proteomes" id="UP000679690">
    <property type="component" value="Unassembled WGS sequence"/>
</dbReference>
<reference evidence="1 2" key="1">
    <citation type="submission" date="2021-03" db="EMBL/GenBank/DDBJ databases">
        <title>Actinoplanes flavus sp. nov., a novel actinomycete isolated from Coconut Palm rhizosphere soil.</title>
        <authorList>
            <person name="Luo X."/>
        </authorList>
    </citation>
    <scope>NUCLEOTIDE SEQUENCE [LARGE SCALE GENOMIC DNA]</scope>
    <source>
        <strain evidence="1 2">NEAU-H7</strain>
    </source>
</reference>
<name>A0ABS3UKI1_9ACTN</name>
<evidence type="ECO:0000313" key="1">
    <source>
        <dbReference type="EMBL" id="MBO3739283.1"/>
    </source>
</evidence>